<evidence type="ECO:0000256" key="1">
    <source>
        <dbReference type="SAM" id="MobiDB-lite"/>
    </source>
</evidence>
<evidence type="ECO:0000313" key="2">
    <source>
        <dbReference type="EMBL" id="KAK1503137.1"/>
    </source>
</evidence>
<keyword evidence="3" id="KW-1185">Reference proteome</keyword>
<dbReference type="EMBL" id="MOOE01000042">
    <property type="protein sequence ID" value="KAK1503137.1"/>
    <property type="molecule type" value="Genomic_DNA"/>
</dbReference>
<protein>
    <submittedName>
        <fullName evidence="2">Uncharacterized protein</fullName>
    </submittedName>
</protein>
<sequence>MYPAQSQRYPPSKPPRPSPRAAPYPKFGCSFRGTHPVCSRQLSRDTVPPPNRRTAISVSPQSRPHRHQIVTACSSVVAPDRHPHPREIIGPTPEPSDGYTAAEDEELARNKRIVVKYAFQGALQTSSTDRTPRTQKIEELTKEVVDIFMRAGSSAAVASPLLNHGGDVNQLT</sequence>
<comment type="caution">
    <text evidence="2">The sequence shown here is derived from an EMBL/GenBank/DDBJ whole genome shotgun (WGS) entry which is preliminary data.</text>
</comment>
<dbReference type="GeneID" id="85348771"/>
<feature type="compositionally biased region" description="Pro residues" evidence="1">
    <location>
        <begin position="11"/>
        <end position="22"/>
    </location>
</feature>
<proteinExistence type="predicted"/>
<dbReference type="Proteomes" id="UP001240678">
    <property type="component" value="Unassembled WGS sequence"/>
</dbReference>
<reference evidence="2 3" key="1">
    <citation type="submission" date="2016-10" db="EMBL/GenBank/DDBJ databases">
        <title>The genome sequence of Colletotrichum fioriniae PJ7.</title>
        <authorList>
            <person name="Baroncelli R."/>
        </authorList>
    </citation>
    <scope>NUCLEOTIDE SEQUENCE [LARGE SCALE GENOMIC DNA]</scope>
    <source>
        <strain evidence="2 3">IMI 309622</strain>
    </source>
</reference>
<evidence type="ECO:0000313" key="3">
    <source>
        <dbReference type="Proteomes" id="UP001240678"/>
    </source>
</evidence>
<name>A0AAJ0DR55_9PEZI</name>
<gene>
    <name evidence="2" type="ORF">CCOS01_17090</name>
</gene>
<dbReference type="AlphaFoldDB" id="A0AAJ0DR55"/>
<accession>A0AAJ0DR55</accession>
<feature type="region of interest" description="Disordered" evidence="1">
    <location>
        <begin position="78"/>
        <end position="100"/>
    </location>
</feature>
<organism evidence="2 3">
    <name type="scientific">Colletotrichum costaricense</name>
    <dbReference type="NCBI Taxonomy" id="1209916"/>
    <lineage>
        <taxon>Eukaryota</taxon>
        <taxon>Fungi</taxon>
        <taxon>Dikarya</taxon>
        <taxon>Ascomycota</taxon>
        <taxon>Pezizomycotina</taxon>
        <taxon>Sordariomycetes</taxon>
        <taxon>Hypocreomycetidae</taxon>
        <taxon>Glomerellales</taxon>
        <taxon>Glomerellaceae</taxon>
        <taxon>Colletotrichum</taxon>
        <taxon>Colletotrichum acutatum species complex</taxon>
    </lineage>
</organism>
<dbReference type="RefSeq" id="XP_060304222.1">
    <property type="nucleotide sequence ID" value="XM_060465224.1"/>
</dbReference>
<feature type="region of interest" description="Disordered" evidence="1">
    <location>
        <begin position="1"/>
        <end position="28"/>
    </location>
</feature>
<feature type="region of interest" description="Disordered" evidence="1">
    <location>
        <begin position="40"/>
        <end position="66"/>
    </location>
</feature>